<feature type="chain" id="PRO_5004897776" description="DUF7939 domain-containing protein" evidence="2">
    <location>
        <begin position="20"/>
        <end position="571"/>
    </location>
</feature>
<dbReference type="eggNOG" id="COG0457">
    <property type="taxonomic scope" value="Bacteria"/>
</dbReference>
<dbReference type="Proteomes" id="UP000019276">
    <property type="component" value="Unassembled WGS sequence"/>
</dbReference>
<dbReference type="InterPro" id="IPR025738">
    <property type="entry name" value="BatD"/>
</dbReference>
<feature type="transmembrane region" description="Helical" evidence="1">
    <location>
        <begin position="432"/>
        <end position="453"/>
    </location>
</feature>
<keyword evidence="5" id="KW-1185">Reference proteome</keyword>
<keyword evidence="2" id="KW-0732">Signal</keyword>
<protein>
    <recommendedName>
        <fullName evidence="3">DUF7939 domain-containing protein</fullName>
    </recommendedName>
</protein>
<gene>
    <name evidence="4" type="ORF">DS2_18820</name>
</gene>
<dbReference type="OrthoDB" id="5293418at2"/>
<proteinExistence type="predicted"/>
<dbReference type="PANTHER" id="PTHR40940:SF1">
    <property type="entry name" value="PROTEIN BATD"/>
    <property type="match status" value="1"/>
</dbReference>
<dbReference type="AlphaFoldDB" id="W7Q5W0"/>
<feature type="domain" description="DUF7939" evidence="3">
    <location>
        <begin position="473"/>
        <end position="557"/>
    </location>
</feature>
<feature type="signal peptide" evidence="2">
    <location>
        <begin position="1"/>
        <end position="19"/>
    </location>
</feature>
<evidence type="ECO:0000313" key="4">
    <source>
        <dbReference type="EMBL" id="EWH08159.1"/>
    </source>
</evidence>
<comment type="caution">
    <text evidence="4">The sequence shown here is derived from an EMBL/GenBank/DDBJ whole genome shotgun (WGS) entry which is preliminary data.</text>
</comment>
<evidence type="ECO:0000256" key="2">
    <source>
        <dbReference type="SAM" id="SignalP"/>
    </source>
</evidence>
<reference evidence="4 5" key="1">
    <citation type="journal article" date="2014" name="Genome Announc.">
        <title>Draft Genome Sequence of the Agar-Degrading Bacterium Catenovulum sp. Strain DS-2, Isolated from Intestines of Haliotis diversicolor.</title>
        <authorList>
            <person name="Shan D."/>
            <person name="Li X."/>
            <person name="Gu Z."/>
            <person name="Wei G."/>
            <person name="Gao Z."/>
            <person name="Shao Z."/>
        </authorList>
    </citation>
    <scope>NUCLEOTIDE SEQUENCE [LARGE SCALE GENOMIC DNA]</scope>
    <source>
        <strain evidence="4 5">DS-2</strain>
    </source>
</reference>
<keyword evidence="1" id="KW-0472">Membrane</keyword>
<dbReference type="Pfam" id="PF25607">
    <property type="entry name" value="DUF7939"/>
    <property type="match status" value="1"/>
</dbReference>
<name>W7Q5W0_9ALTE</name>
<dbReference type="STRING" id="1328313.DS2_18820"/>
<dbReference type="PATRIC" id="fig|1328313.3.peg.3843"/>
<evidence type="ECO:0000313" key="5">
    <source>
        <dbReference type="Proteomes" id="UP000019276"/>
    </source>
</evidence>
<organism evidence="4 5">
    <name type="scientific">Catenovulum agarivorans DS-2</name>
    <dbReference type="NCBI Taxonomy" id="1328313"/>
    <lineage>
        <taxon>Bacteria</taxon>
        <taxon>Pseudomonadati</taxon>
        <taxon>Pseudomonadota</taxon>
        <taxon>Gammaproteobacteria</taxon>
        <taxon>Alteromonadales</taxon>
        <taxon>Alteromonadaceae</taxon>
        <taxon>Catenovulum</taxon>
    </lineage>
</organism>
<dbReference type="EMBL" id="ARZY01000064">
    <property type="protein sequence ID" value="EWH08159.1"/>
    <property type="molecule type" value="Genomic_DNA"/>
</dbReference>
<dbReference type="Pfam" id="PF13584">
    <property type="entry name" value="BatD"/>
    <property type="match status" value="2"/>
</dbReference>
<dbReference type="PANTHER" id="PTHR40940">
    <property type="entry name" value="PROTEIN BATD-RELATED"/>
    <property type="match status" value="1"/>
</dbReference>
<sequence>MVTIKKTCLLISLSLIALAKSYALEVVASVSQNPAVLNESIDLVVTVDDKVDSSIFNFNVLEDNFRVLGTSVSQQTRMVNFDTTRETRFTTRLIPKAQGTFTIPAFSYNGASSTPIKLEVVGRPNQQGQAQNKDIYIEAQLSADSVWLQQQVSYTAKLFIGVNLNSGSLTQPEIPGALVEQQGKDKESETLVNGRRYRVIERTYLITPQRSGEFVIDGPLFQGEVVDGRRSQFFFNQTKTITRTGPSLTLDVKPIPDNYAGHWLPSELVMLNDELSPPQQTYPVGEPITRTITLSALNISAEQLPELQIDYPDSFKVYPDQAQTHTSSRDNQIIAQRIETAAIVPSKAGEFVLPEIQLSWWNTKREKMETATIAEQTIKVVANPSQQVVPPTVNNGTDAIECIDTSDVEMDKATLTENTANNTQPASWSTPIVWALAILTIISWLITLTLLLMKKRDNHKQAAVEKSDTRDEKLAWQQLLKALKSNDTNLIRRHAQTWLNLLLNTHSHQVLAKLIKHVNDPELNQQLAQMEASRYSKTPSSWSSEQLKNALTKLRNQHLVEKKPQLTNLNP</sequence>
<keyword evidence="1" id="KW-0812">Transmembrane</keyword>
<accession>W7Q5W0</accession>
<dbReference type="InterPro" id="IPR057699">
    <property type="entry name" value="DUF7939"/>
</dbReference>
<evidence type="ECO:0000256" key="1">
    <source>
        <dbReference type="SAM" id="Phobius"/>
    </source>
</evidence>
<keyword evidence="1" id="KW-1133">Transmembrane helix</keyword>
<dbReference type="RefSeq" id="WP_051480025.1">
    <property type="nucleotide sequence ID" value="NZ_ARZY01000064.1"/>
</dbReference>
<evidence type="ECO:0000259" key="3">
    <source>
        <dbReference type="Pfam" id="PF25607"/>
    </source>
</evidence>